<evidence type="ECO:0000256" key="2">
    <source>
        <dbReference type="ARBA" id="ARBA00022448"/>
    </source>
</evidence>
<keyword evidence="9" id="KW-0378">Hydrolase</keyword>
<dbReference type="InterPro" id="IPR008969">
    <property type="entry name" value="CarboxyPept-like_regulatory"/>
</dbReference>
<evidence type="ECO:0000313" key="10">
    <source>
        <dbReference type="Proteomes" id="UP000593892"/>
    </source>
</evidence>
<keyword evidence="2" id="KW-0813">Transport</keyword>
<evidence type="ECO:0000256" key="1">
    <source>
        <dbReference type="ARBA" id="ARBA00004571"/>
    </source>
</evidence>
<dbReference type="SUPFAM" id="SSF56935">
    <property type="entry name" value="Porins"/>
    <property type="match status" value="1"/>
</dbReference>
<name>A0A7S7SJI6_PALFE</name>
<sequence>MLTRIPLTLLLLAASLGAQTFHGTLRGQVTDPNNSAVANARVSLTDQQTQVSRQTVSNDQGEYVFTSVNPSTYRLVTEAPGFKRLERSGVVVPTQTAITVDLRLELGQVSEQINVTESTPLLQAADASTGQVIDSQKITDLPILGRNPFYMAKLAQTVVFAGNPKFARMQDQNANAQISIAGGPLRTNNYLVDGISISDSTNRAVIVPSPEAVQELKLQASTYDAEAGRTGGGAFNTLLKSGTNGLHGSAVGHIRQTDWLANDFFANRAGQRIADQPFRDWAGSLGGPVYVPKLYDGRNRTFFFAATEAYRQKDAATFALSVPTALERQGDFSQTVGRSGAQQTIYDPATTTTAGTRTPFAGNVIPADRINSVGKALVSYYPLPNSATAYHGAPNLNLTGSYPNRGDQFASKADHQFTPWLRASASYIFQKTFEINAPNLFGNAGSPSQTYCCDRKIDATQANATLTPTPTTVVVLRWGFNRFYTRSTQASQGFNLASLGLPPALVAATPNPAFPAITMSDVSSFGGGGASQDVFYSRSFNASVSKFQGRHSWKAGFERRSINDAGVPTAGPSSFGFSDVFTRPNPRVSTTGQGSSLATLLLGAPVSGSMNVVTNFNNYIRYYGGFVQDDFRFSPKLTLNFGFRFEYESGIRDVNDHLIVGFDRTAASPLSLPALALKGVVQYAGVGGNPTQTFDPKGIKPGPRLGFAYSANDKTVVRGGYGIFWAPTYFTFQNTIGYSQTTNINASTDGNFTPAASLSNPYPDGLLQPTGNALGGLSGIGQAITITDPATRSAGYVQQISLEVQRQAPAGFVITAGVLGSRSLGLLRNGQNINQLDPPYSSQGSSLTAPVANPLFGNGGVGTVGTANISRNQLLRPFPQFTSVTLNSSGTGTSRYYSYYFRAERRLSQGLSLLASYTWSRSTDDLSGISLAGTNQIATVSGPQNAYDLSAERSLSTQDVPNRFTAAVSYDLPVGRGRPYLRNSNRILDLALGGWSVNSVITVQSGFPLSISQPNNNSVIGASYQRPNATGLAVATQGSTQERLNGYLNPAAFSQSAQFSFGNISRFLNVRGPATRNLDLSIFKTFSIRERVKAQFRAEALNATNTPIFGNPNTTYTSAQFGLITTQVNNPRLVQLGVRATF</sequence>
<reference evidence="9 10" key="1">
    <citation type="submission" date="2020-10" db="EMBL/GenBank/DDBJ databases">
        <title>Complete genome sequence of Paludibaculum fermentans P105T, a facultatively anaerobic acidobacterium capable of dissimilatory Fe(III) reduction.</title>
        <authorList>
            <person name="Dedysh S.N."/>
            <person name="Beletsky A.V."/>
            <person name="Kulichevskaya I.S."/>
            <person name="Mardanov A.V."/>
            <person name="Ravin N.V."/>
        </authorList>
    </citation>
    <scope>NUCLEOTIDE SEQUENCE [LARGE SCALE GENOMIC DNA]</scope>
    <source>
        <strain evidence="9 10">P105</strain>
    </source>
</reference>
<evidence type="ECO:0000256" key="3">
    <source>
        <dbReference type="ARBA" id="ARBA00022452"/>
    </source>
</evidence>
<keyword evidence="10" id="KW-1185">Reference proteome</keyword>
<organism evidence="9 10">
    <name type="scientific">Paludibaculum fermentans</name>
    <dbReference type="NCBI Taxonomy" id="1473598"/>
    <lineage>
        <taxon>Bacteria</taxon>
        <taxon>Pseudomonadati</taxon>
        <taxon>Acidobacteriota</taxon>
        <taxon>Terriglobia</taxon>
        <taxon>Bryobacterales</taxon>
        <taxon>Bryobacteraceae</taxon>
        <taxon>Paludibaculum</taxon>
    </lineage>
</organism>
<dbReference type="InterPro" id="IPR036942">
    <property type="entry name" value="Beta-barrel_TonB_sf"/>
</dbReference>
<dbReference type="AlphaFoldDB" id="A0A7S7SJI6"/>
<keyword evidence="6" id="KW-0998">Cell outer membrane</keyword>
<proteinExistence type="predicted"/>
<dbReference type="Gene3D" id="2.60.40.1120">
    <property type="entry name" value="Carboxypeptidase-like, regulatory domain"/>
    <property type="match status" value="1"/>
</dbReference>
<dbReference type="InterPro" id="IPR039426">
    <property type="entry name" value="TonB-dep_rcpt-like"/>
</dbReference>
<dbReference type="GO" id="GO:0009279">
    <property type="term" value="C:cell outer membrane"/>
    <property type="evidence" value="ECO:0007669"/>
    <property type="project" value="UniProtKB-SubCell"/>
</dbReference>
<dbReference type="RefSeq" id="WP_194449780.1">
    <property type="nucleotide sequence ID" value="NZ_CP063849.1"/>
</dbReference>
<keyword evidence="5" id="KW-0472">Membrane</keyword>
<dbReference type="PANTHER" id="PTHR30069">
    <property type="entry name" value="TONB-DEPENDENT OUTER MEMBRANE RECEPTOR"/>
    <property type="match status" value="1"/>
</dbReference>
<gene>
    <name evidence="9" type="ORF">IRI77_36180</name>
</gene>
<dbReference type="Gene3D" id="2.40.170.20">
    <property type="entry name" value="TonB-dependent receptor, beta-barrel domain"/>
    <property type="match status" value="1"/>
</dbReference>
<evidence type="ECO:0000256" key="5">
    <source>
        <dbReference type="ARBA" id="ARBA00023136"/>
    </source>
</evidence>
<dbReference type="Pfam" id="PF13620">
    <property type="entry name" value="CarboxypepD_reg"/>
    <property type="match status" value="1"/>
</dbReference>
<dbReference type="GO" id="GO:0004180">
    <property type="term" value="F:carboxypeptidase activity"/>
    <property type="evidence" value="ECO:0007669"/>
    <property type="project" value="UniProtKB-KW"/>
</dbReference>
<feature type="signal peptide" evidence="7">
    <location>
        <begin position="1"/>
        <end position="20"/>
    </location>
</feature>
<evidence type="ECO:0000256" key="7">
    <source>
        <dbReference type="SAM" id="SignalP"/>
    </source>
</evidence>
<comment type="subcellular location">
    <subcellularLocation>
        <location evidence="1">Cell outer membrane</location>
        <topology evidence="1">Multi-pass membrane protein</topology>
    </subcellularLocation>
</comment>
<keyword evidence="9" id="KW-0121">Carboxypeptidase</keyword>
<feature type="chain" id="PRO_5032782845" evidence="7">
    <location>
        <begin position="21"/>
        <end position="1142"/>
    </location>
</feature>
<evidence type="ECO:0000256" key="6">
    <source>
        <dbReference type="ARBA" id="ARBA00023237"/>
    </source>
</evidence>
<dbReference type="KEGG" id="pfer:IRI77_36180"/>
<dbReference type="GO" id="GO:0044718">
    <property type="term" value="P:siderophore transmembrane transport"/>
    <property type="evidence" value="ECO:0007669"/>
    <property type="project" value="TreeGrafter"/>
</dbReference>
<accession>A0A7S7SJI6</accession>
<keyword evidence="4" id="KW-0812">Transmembrane</keyword>
<dbReference type="Pfam" id="PF25183">
    <property type="entry name" value="OMP_b-brl_4"/>
    <property type="match status" value="1"/>
</dbReference>
<dbReference type="GO" id="GO:0015344">
    <property type="term" value="F:siderophore uptake transmembrane transporter activity"/>
    <property type="evidence" value="ECO:0007669"/>
    <property type="project" value="TreeGrafter"/>
</dbReference>
<keyword evidence="7" id="KW-0732">Signal</keyword>
<dbReference type="SUPFAM" id="SSF49464">
    <property type="entry name" value="Carboxypeptidase regulatory domain-like"/>
    <property type="match status" value="1"/>
</dbReference>
<feature type="domain" description="TonB-dependent transporter Oar-like beta-barrel" evidence="8">
    <location>
        <begin position="239"/>
        <end position="1135"/>
    </location>
</feature>
<dbReference type="PANTHER" id="PTHR30069:SF46">
    <property type="entry name" value="OAR PROTEIN"/>
    <property type="match status" value="1"/>
</dbReference>
<keyword evidence="9" id="KW-0645">Protease</keyword>
<evidence type="ECO:0000256" key="4">
    <source>
        <dbReference type="ARBA" id="ARBA00022692"/>
    </source>
</evidence>
<protein>
    <submittedName>
        <fullName evidence="9">Carboxypeptidase regulatory-like domain-containing protein</fullName>
    </submittedName>
</protein>
<dbReference type="EMBL" id="CP063849">
    <property type="protein sequence ID" value="QOY88117.1"/>
    <property type="molecule type" value="Genomic_DNA"/>
</dbReference>
<dbReference type="InterPro" id="IPR057601">
    <property type="entry name" value="Oar-like_b-barrel"/>
</dbReference>
<evidence type="ECO:0000259" key="8">
    <source>
        <dbReference type="Pfam" id="PF25183"/>
    </source>
</evidence>
<keyword evidence="3" id="KW-1134">Transmembrane beta strand</keyword>
<evidence type="ECO:0000313" key="9">
    <source>
        <dbReference type="EMBL" id="QOY88117.1"/>
    </source>
</evidence>
<dbReference type="Proteomes" id="UP000593892">
    <property type="component" value="Chromosome"/>
</dbReference>